<feature type="active site" description="Schiff-base intermediate with DNA" evidence="15">
    <location>
        <position position="2"/>
    </location>
</feature>
<dbReference type="InterPro" id="IPR020629">
    <property type="entry name" value="FPG_Glyclase"/>
</dbReference>
<dbReference type="Gene3D" id="3.20.190.10">
    <property type="entry name" value="MutM-like, N-terminal"/>
    <property type="match status" value="1"/>
</dbReference>
<keyword evidence="10 15" id="KW-0234">DNA repair</keyword>
<feature type="domain" description="Formamidopyrimidine-DNA glycosylase catalytic" evidence="17">
    <location>
        <begin position="2"/>
        <end position="114"/>
    </location>
</feature>
<dbReference type="CDD" id="cd08966">
    <property type="entry name" value="EcFpg-like_N"/>
    <property type="match status" value="1"/>
</dbReference>
<dbReference type="PROSITE" id="PS01242">
    <property type="entry name" value="ZF_FPG_1"/>
    <property type="match status" value="1"/>
</dbReference>
<dbReference type="InterPro" id="IPR035937">
    <property type="entry name" value="FPG_N"/>
</dbReference>
<comment type="subunit">
    <text evidence="3 15">Monomer.</text>
</comment>
<evidence type="ECO:0000256" key="12">
    <source>
        <dbReference type="ARBA" id="ARBA00023268"/>
    </source>
</evidence>
<dbReference type="EC" id="4.2.99.18" evidence="15"/>
<comment type="similarity">
    <text evidence="2 15">Belongs to the FPG family.</text>
</comment>
<keyword evidence="9 15" id="KW-0238">DNA-binding</keyword>
<dbReference type="Gene3D" id="1.10.8.50">
    <property type="match status" value="1"/>
</dbReference>
<sequence>MPELPEVEVICRGLRPHLIQSTIIDVHCSDKNLRVPLPRTALRGLIGQTITKISRRAKYLLIHPADSSLLIVHLGMSGRLGLFQAHDPLQRHDHVRWLLNNGLELRPNDPRRFGSVHMLSSEQARNRKQGFFHSCGPEPLNKRTTAELLHNQAQGRKQAIKTLLMDGRFIAGIGNIYANEALFATRIHPGKPAGSLSLANWQHLLGKLQAILHNAIACGGSTINDFLGASGESGYFQVNFKVYGRAGKSCSSCGQEIQKIQTSGRTSFFCPHCQQK</sequence>
<keyword evidence="12 15" id="KW-0511">Multifunctional enzyme</keyword>
<dbReference type="PANTHER" id="PTHR22993">
    <property type="entry name" value="FORMAMIDOPYRIMIDINE-DNA GLYCOSYLASE"/>
    <property type="match status" value="1"/>
</dbReference>
<dbReference type="InterPro" id="IPR015886">
    <property type="entry name" value="H2TH_FPG"/>
</dbReference>
<dbReference type="EMBL" id="JACNLK010000005">
    <property type="protein sequence ID" value="MBC8207587.1"/>
    <property type="molecule type" value="Genomic_DNA"/>
</dbReference>
<evidence type="ECO:0000256" key="4">
    <source>
        <dbReference type="ARBA" id="ARBA00022723"/>
    </source>
</evidence>
<feature type="active site" description="Proton donor" evidence="15">
    <location>
        <position position="3"/>
    </location>
</feature>
<dbReference type="InterPro" id="IPR010979">
    <property type="entry name" value="Ribosomal_uS13-like_H2TH"/>
</dbReference>
<dbReference type="FunFam" id="1.10.8.50:FF:000003">
    <property type="entry name" value="Formamidopyrimidine-DNA glycosylase"/>
    <property type="match status" value="1"/>
</dbReference>
<feature type="binding site" evidence="15">
    <location>
        <position position="111"/>
    </location>
    <ligand>
        <name>DNA</name>
        <dbReference type="ChEBI" id="CHEBI:16991"/>
    </ligand>
</feature>
<keyword evidence="13 15" id="KW-0326">Glycosidase</keyword>
<dbReference type="GO" id="GO:0034039">
    <property type="term" value="F:8-oxo-7,8-dihydroguanine DNA N-glycosylase activity"/>
    <property type="evidence" value="ECO:0007669"/>
    <property type="project" value="TreeGrafter"/>
</dbReference>
<dbReference type="HAMAP" id="MF_00103">
    <property type="entry name" value="Fapy_DNA_glycosyl"/>
    <property type="match status" value="1"/>
</dbReference>
<evidence type="ECO:0000256" key="14">
    <source>
        <dbReference type="ARBA" id="ARBA00044632"/>
    </source>
</evidence>
<evidence type="ECO:0000256" key="5">
    <source>
        <dbReference type="ARBA" id="ARBA00022763"/>
    </source>
</evidence>
<keyword evidence="6 15" id="KW-0863">Zinc-finger</keyword>
<dbReference type="NCBIfam" id="TIGR00577">
    <property type="entry name" value="fpg"/>
    <property type="match status" value="1"/>
</dbReference>
<dbReference type="Pfam" id="PF06831">
    <property type="entry name" value="H2TH"/>
    <property type="match status" value="1"/>
</dbReference>
<keyword evidence="11 15" id="KW-0456">Lyase</keyword>
<feature type="active site" description="Proton donor; for beta-elimination activity" evidence="15">
    <location>
        <position position="58"/>
    </location>
</feature>
<dbReference type="PROSITE" id="PS51066">
    <property type="entry name" value="ZF_FPG_2"/>
    <property type="match status" value="1"/>
</dbReference>
<organism evidence="18 19">
    <name type="scientific">Candidatus Desulfatifera sulfidica</name>
    <dbReference type="NCBI Taxonomy" id="2841691"/>
    <lineage>
        <taxon>Bacteria</taxon>
        <taxon>Pseudomonadati</taxon>
        <taxon>Thermodesulfobacteriota</taxon>
        <taxon>Desulfobulbia</taxon>
        <taxon>Desulfobulbales</taxon>
        <taxon>Desulfobulbaceae</taxon>
        <taxon>Candidatus Desulfatifera</taxon>
    </lineage>
</organism>
<dbReference type="GO" id="GO:0140078">
    <property type="term" value="F:class I DNA-(apurinic or apyrimidinic site) endonuclease activity"/>
    <property type="evidence" value="ECO:0007669"/>
    <property type="project" value="UniProtKB-EC"/>
</dbReference>
<evidence type="ECO:0000256" key="6">
    <source>
        <dbReference type="ARBA" id="ARBA00022771"/>
    </source>
</evidence>
<evidence type="ECO:0000256" key="15">
    <source>
        <dbReference type="HAMAP-Rule" id="MF_00103"/>
    </source>
</evidence>
<evidence type="ECO:0000313" key="18">
    <source>
        <dbReference type="EMBL" id="MBC8207587.1"/>
    </source>
</evidence>
<dbReference type="InterPro" id="IPR000214">
    <property type="entry name" value="Znf_DNA_glyclase/AP_lyase"/>
</dbReference>
<dbReference type="GO" id="GO:0008270">
    <property type="term" value="F:zinc ion binding"/>
    <property type="evidence" value="ECO:0007669"/>
    <property type="project" value="UniProtKB-UniRule"/>
</dbReference>
<evidence type="ECO:0000256" key="8">
    <source>
        <dbReference type="ARBA" id="ARBA00022833"/>
    </source>
</evidence>
<name>A0A8J6N6L8_9BACT</name>
<reference evidence="18 19" key="1">
    <citation type="submission" date="2020-08" db="EMBL/GenBank/DDBJ databases">
        <title>Bridging the membrane lipid divide: bacteria of the FCB group superphylum have the potential to synthesize archaeal ether lipids.</title>
        <authorList>
            <person name="Villanueva L."/>
            <person name="Von Meijenfeldt F.A.B."/>
            <person name="Westbye A.B."/>
            <person name="Yadav S."/>
            <person name="Hopmans E.C."/>
            <person name="Dutilh B.E."/>
            <person name="Sinninghe Damste J.S."/>
        </authorList>
    </citation>
    <scope>NUCLEOTIDE SEQUENCE [LARGE SCALE GENOMIC DNA]</scope>
    <source>
        <strain evidence="18">NIOZ-UU81</strain>
    </source>
</reference>
<gene>
    <name evidence="15 18" type="primary">mutM</name>
    <name evidence="15" type="synonym">fpg</name>
    <name evidence="18" type="ORF">H8E79_00235</name>
</gene>
<comment type="function">
    <text evidence="15">Involved in base excision repair of DNA damaged by oxidation or by mutagenic agents. Acts as DNA glycosylase that recognizes and removes damaged bases. Has a preference for oxidized purines, such as 7,8-dihydro-8-oxoguanine (8-oxoG). Has AP (apurinic/apyrimidinic) lyase activity and introduces nicks in the DNA strand. Cleaves the DNA backbone by beta-delta elimination to generate a single-strand break at the site of the removed base with both 3'- and 5'-phosphates.</text>
</comment>
<evidence type="ECO:0000256" key="7">
    <source>
        <dbReference type="ARBA" id="ARBA00022801"/>
    </source>
</evidence>
<evidence type="ECO:0000256" key="10">
    <source>
        <dbReference type="ARBA" id="ARBA00023204"/>
    </source>
</evidence>
<dbReference type="PROSITE" id="PS51068">
    <property type="entry name" value="FPG_CAT"/>
    <property type="match status" value="1"/>
</dbReference>
<evidence type="ECO:0000256" key="9">
    <source>
        <dbReference type="ARBA" id="ARBA00023125"/>
    </source>
</evidence>
<proteinExistence type="inferred from homology"/>
<evidence type="ECO:0000313" key="19">
    <source>
        <dbReference type="Proteomes" id="UP000599024"/>
    </source>
</evidence>
<dbReference type="GO" id="GO:0006284">
    <property type="term" value="P:base-excision repair"/>
    <property type="evidence" value="ECO:0007669"/>
    <property type="project" value="InterPro"/>
</dbReference>
<keyword evidence="8 15" id="KW-0862">Zinc</keyword>
<keyword evidence="7 15" id="KW-0378">Hydrolase</keyword>
<evidence type="ECO:0000259" key="17">
    <source>
        <dbReference type="PROSITE" id="PS51068"/>
    </source>
</evidence>
<comment type="caution">
    <text evidence="18">The sequence shown here is derived from an EMBL/GenBank/DDBJ whole genome shotgun (WGS) entry which is preliminary data.</text>
</comment>
<dbReference type="NCBIfam" id="NF002211">
    <property type="entry name" value="PRK01103.1"/>
    <property type="match status" value="1"/>
</dbReference>
<dbReference type="Pfam" id="PF01149">
    <property type="entry name" value="Fapy_DNA_glyco"/>
    <property type="match status" value="1"/>
</dbReference>
<comment type="cofactor">
    <cofactor evidence="15">
        <name>Zn(2+)</name>
        <dbReference type="ChEBI" id="CHEBI:29105"/>
    </cofactor>
    <text evidence="15">Binds 1 zinc ion per subunit.</text>
</comment>
<dbReference type="SMART" id="SM00898">
    <property type="entry name" value="Fapy_DNA_glyco"/>
    <property type="match status" value="1"/>
</dbReference>
<comment type="catalytic activity">
    <reaction evidence="1 15">
        <text>Hydrolysis of DNA containing ring-opened 7-methylguanine residues, releasing 2,6-diamino-4-hydroxy-5-(N-methyl)formamidopyrimidine.</text>
        <dbReference type="EC" id="3.2.2.23"/>
    </reaction>
</comment>
<evidence type="ECO:0000256" key="13">
    <source>
        <dbReference type="ARBA" id="ARBA00023295"/>
    </source>
</evidence>
<comment type="catalytic activity">
    <reaction evidence="14 15">
        <text>2'-deoxyribonucleotide-(2'-deoxyribose 5'-phosphate)-2'-deoxyribonucleotide-DNA = a 3'-end 2'-deoxyribonucleotide-(2,3-dehydro-2,3-deoxyribose 5'-phosphate)-DNA + a 5'-end 5'-phospho-2'-deoxyribonucleoside-DNA + H(+)</text>
        <dbReference type="Rhea" id="RHEA:66592"/>
        <dbReference type="Rhea" id="RHEA-COMP:13180"/>
        <dbReference type="Rhea" id="RHEA-COMP:16897"/>
        <dbReference type="Rhea" id="RHEA-COMP:17067"/>
        <dbReference type="ChEBI" id="CHEBI:15378"/>
        <dbReference type="ChEBI" id="CHEBI:136412"/>
        <dbReference type="ChEBI" id="CHEBI:157695"/>
        <dbReference type="ChEBI" id="CHEBI:167181"/>
        <dbReference type="EC" id="4.2.99.18"/>
    </reaction>
</comment>
<evidence type="ECO:0000259" key="16">
    <source>
        <dbReference type="PROSITE" id="PS51066"/>
    </source>
</evidence>
<dbReference type="PANTHER" id="PTHR22993:SF9">
    <property type="entry name" value="FORMAMIDOPYRIMIDINE-DNA GLYCOSYLASE"/>
    <property type="match status" value="1"/>
</dbReference>
<dbReference type="InterPro" id="IPR015887">
    <property type="entry name" value="DNA_glyclase_Znf_dom_DNA_BS"/>
</dbReference>
<evidence type="ECO:0000256" key="11">
    <source>
        <dbReference type="ARBA" id="ARBA00023239"/>
    </source>
</evidence>
<dbReference type="Pfam" id="PF06827">
    <property type="entry name" value="zf-FPG_IleRS"/>
    <property type="match status" value="1"/>
</dbReference>
<keyword evidence="5 15" id="KW-0227">DNA damage</keyword>
<accession>A0A8J6N6L8</accession>
<feature type="domain" description="FPG-type" evidence="16">
    <location>
        <begin position="241"/>
        <end position="275"/>
    </location>
</feature>
<dbReference type="SUPFAM" id="SSF57716">
    <property type="entry name" value="Glucocorticoid receptor-like (DNA-binding domain)"/>
    <property type="match status" value="1"/>
</dbReference>
<evidence type="ECO:0000256" key="3">
    <source>
        <dbReference type="ARBA" id="ARBA00011245"/>
    </source>
</evidence>
<feature type="active site" description="Proton donor; for delta-elimination activity" evidence="15">
    <location>
        <position position="265"/>
    </location>
</feature>
<dbReference type="GO" id="GO:0003684">
    <property type="term" value="F:damaged DNA binding"/>
    <property type="evidence" value="ECO:0007669"/>
    <property type="project" value="InterPro"/>
</dbReference>
<feature type="binding site" evidence="15">
    <location>
        <position position="156"/>
    </location>
    <ligand>
        <name>DNA</name>
        <dbReference type="ChEBI" id="CHEBI:16991"/>
    </ligand>
</feature>
<dbReference type="SUPFAM" id="SSF81624">
    <property type="entry name" value="N-terminal domain of MutM-like DNA repair proteins"/>
    <property type="match status" value="1"/>
</dbReference>
<feature type="binding site" evidence="15">
    <location>
        <position position="92"/>
    </location>
    <ligand>
        <name>DNA</name>
        <dbReference type="ChEBI" id="CHEBI:16991"/>
    </ligand>
</feature>
<protein>
    <recommendedName>
        <fullName evidence="15">Formamidopyrimidine-DNA glycosylase</fullName>
        <shortName evidence="15">Fapy-DNA glycosylase</shortName>
        <ecNumber evidence="15">3.2.2.23</ecNumber>
    </recommendedName>
    <alternativeName>
        <fullName evidence="15">DNA-(apurinic or apyrimidinic site) lyase MutM</fullName>
        <shortName evidence="15">AP lyase MutM</shortName>
        <ecNumber evidence="15">4.2.99.18</ecNumber>
    </alternativeName>
</protein>
<dbReference type="SMART" id="SM01232">
    <property type="entry name" value="H2TH"/>
    <property type="match status" value="1"/>
</dbReference>
<evidence type="ECO:0000256" key="2">
    <source>
        <dbReference type="ARBA" id="ARBA00009409"/>
    </source>
</evidence>
<keyword evidence="4 15" id="KW-0479">Metal-binding</keyword>
<dbReference type="Proteomes" id="UP000599024">
    <property type="component" value="Unassembled WGS sequence"/>
</dbReference>
<dbReference type="AlphaFoldDB" id="A0A8J6N6L8"/>
<dbReference type="InterPro" id="IPR012319">
    <property type="entry name" value="FPG_cat"/>
</dbReference>
<dbReference type="InterPro" id="IPR010663">
    <property type="entry name" value="Znf_FPG/IleRS"/>
</dbReference>
<evidence type="ECO:0000256" key="1">
    <source>
        <dbReference type="ARBA" id="ARBA00001668"/>
    </source>
</evidence>
<dbReference type="EC" id="3.2.2.23" evidence="15"/>
<dbReference type="SUPFAM" id="SSF46946">
    <property type="entry name" value="S13-like H2TH domain"/>
    <property type="match status" value="1"/>
</dbReference>